<dbReference type="InterPro" id="IPR004158">
    <property type="entry name" value="DUF247_pln"/>
</dbReference>
<comment type="caution">
    <text evidence="1">The sequence shown here is derived from an EMBL/GenBank/DDBJ whole genome shotgun (WGS) entry which is preliminary data.</text>
</comment>
<sequence length="61" mass="7203">MTMILVSLGPYRHGKLQLNFVEDFKPKALEMFIHGSNKKKDFFLEEILREIDDFRSSLKNS</sequence>
<proteinExistence type="predicted"/>
<dbReference type="EMBL" id="JBANQN010000004">
    <property type="protein sequence ID" value="KAK6791290.1"/>
    <property type="molecule type" value="Genomic_DNA"/>
</dbReference>
<reference evidence="1 2" key="1">
    <citation type="submission" date="2024-02" db="EMBL/GenBank/DDBJ databases">
        <title>de novo genome assembly of Solanum bulbocastanum strain 11H21.</title>
        <authorList>
            <person name="Hosaka A.J."/>
        </authorList>
    </citation>
    <scope>NUCLEOTIDE SEQUENCE [LARGE SCALE GENOMIC DNA]</scope>
    <source>
        <tissue evidence="1">Young leaves</tissue>
    </source>
</reference>
<keyword evidence="2" id="KW-1185">Reference proteome</keyword>
<gene>
    <name evidence="1" type="ORF">RDI58_010371</name>
</gene>
<name>A0AAN8YFY4_SOLBU</name>
<dbReference type="AlphaFoldDB" id="A0AAN8YFY4"/>
<organism evidence="1 2">
    <name type="scientific">Solanum bulbocastanum</name>
    <name type="common">Wild potato</name>
    <dbReference type="NCBI Taxonomy" id="147425"/>
    <lineage>
        <taxon>Eukaryota</taxon>
        <taxon>Viridiplantae</taxon>
        <taxon>Streptophyta</taxon>
        <taxon>Embryophyta</taxon>
        <taxon>Tracheophyta</taxon>
        <taxon>Spermatophyta</taxon>
        <taxon>Magnoliopsida</taxon>
        <taxon>eudicotyledons</taxon>
        <taxon>Gunneridae</taxon>
        <taxon>Pentapetalae</taxon>
        <taxon>asterids</taxon>
        <taxon>lamiids</taxon>
        <taxon>Solanales</taxon>
        <taxon>Solanaceae</taxon>
        <taxon>Solanoideae</taxon>
        <taxon>Solaneae</taxon>
        <taxon>Solanum</taxon>
    </lineage>
</organism>
<accession>A0AAN8YFY4</accession>
<protein>
    <submittedName>
        <fullName evidence="1">Uncharacterized protein</fullName>
    </submittedName>
</protein>
<dbReference type="Proteomes" id="UP001371456">
    <property type="component" value="Unassembled WGS sequence"/>
</dbReference>
<evidence type="ECO:0000313" key="1">
    <source>
        <dbReference type="EMBL" id="KAK6791290.1"/>
    </source>
</evidence>
<evidence type="ECO:0000313" key="2">
    <source>
        <dbReference type="Proteomes" id="UP001371456"/>
    </source>
</evidence>
<dbReference type="Pfam" id="PF03140">
    <property type="entry name" value="DUF247"/>
    <property type="match status" value="1"/>
</dbReference>